<accession>A0A1H9KF88</accession>
<evidence type="ECO:0008006" key="5">
    <source>
        <dbReference type="Google" id="ProtNLM"/>
    </source>
</evidence>
<feature type="transmembrane region" description="Helical" evidence="2">
    <location>
        <begin position="132"/>
        <end position="153"/>
    </location>
</feature>
<reference evidence="4" key="1">
    <citation type="submission" date="2016-10" db="EMBL/GenBank/DDBJ databases">
        <authorList>
            <person name="Varghese N."/>
            <person name="Submissions S."/>
        </authorList>
    </citation>
    <scope>NUCLEOTIDE SEQUENCE [LARGE SCALE GENOMIC DNA]</scope>
    <source>
        <strain evidence="4">CGMCC 4.6856</strain>
    </source>
</reference>
<dbReference type="Proteomes" id="UP000198504">
    <property type="component" value="Unassembled WGS sequence"/>
</dbReference>
<evidence type="ECO:0000256" key="2">
    <source>
        <dbReference type="SAM" id="Phobius"/>
    </source>
</evidence>
<proteinExistence type="predicted"/>
<evidence type="ECO:0000256" key="1">
    <source>
        <dbReference type="SAM" id="MobiDB-lite"/>
    </source>
</evidence>
<keyword evidence="2" id="KW-0472">Membrane</keyword>
<dbReference type="RefSeq" id="WP_091183181.1">
    <property type="nucleotide sequence ID" value="NZ_FOFA01000007.1"/>
</dbReference>
<keyword evidence="2" id="KW-1133">Transmembrane helix</keyword>
<dbReference type="STRING" id="1036181.SAMN05421756_107193"/>
<gene>
    <name evidence="3" type="ORF">SAMN05421756_107193</name>
</gene>
<dbReference type="EMBL" id="FOFA01000007">
    <property type="protein sequence ID" value="SEQ97836.1"/>
    <property type="molecule type" value="Genomic_DNA"/>
</dbReference>
<evidence type="ECO:0000313" key="3">
    <source>
        <dbReference type="EMBL" id="SEQ97836.1"/>
    </source>
</evidence>
<evidence type="ECO:0000313" key="4">
    <source>
        <dbReference type="Proteomes" id="UP000198504"/>
    </source>
</evidence>
<organism evidence="3 4">
    <name type="scientific">Microlunatus flavus</name>
    <dbReference type="NCBI Taxonomy" id="1036181"/>
    <lineage>
        <taxon>Bacteria</taxon>
        <taxon>Bacillati</taxon>
        <taxon>Actinomycetota</taxon>
        <taxon>Actinomycetes</taxon>
        <taxon>Propionibacteriales</taxon>
        <taxon>Propionibacteriaceae</taxon>
        <taxon>Microlunatus</taxon>
    </lineage>
</organism>
<keyword evidence="4" id="KW-1185">Reference proteome</keyword>
<protein>
    <recommendedName>
        <fullName evidence="5">DUF4126 domain-containing protein</fullName>
    </recommendedName>
</protein>
<sequence>MDLDLPALGRCALAGLATGARSFSGLAAQVAVTPDLAQRQPEATFGRLWVKGVVALAAAGELVGDKLPSAPSRLAPPVLLSRLALAAGTALLVTRAEDEEDRARQAPAAHEQGPAEASLWPTGPLPAVPRSAALGVPVAVAAALASAYLGHAWRGRAARLFRRDWPGAVLEDAVTLTLAVLATRR</sequence>
<keyword evidence="2" id="KW-0812">Transmembrane</keyword>
<dbReference type="AlphaFoldDB" id="A0A1H9KF88"/>
<name>A0A1H9KF88_9ACTN</name>
<feature type="region of interest" description="Disordered" evidence="1">
    <location>
        <begin position="96"/>
        <end position="122"/>
    </location>
</feature>